<comment type="subcellular location">
    <subcellularLocation>
        <location evidence="1">Membrane</location>
        <topology evidence="1">Single-pass membrane protein</topology>
    </subcellularLocation>
</comment>
<evidence type="ECO:0000256" key="6">
    <source>
        <dbReference type="ARBA" id="ARBA00023136"/>
    </source>
</evidence>
<evidence type="ECO:0000256" key="3">
    <source>
        <dbReference type="ARBA" id="ARBA00022692"/>
    </source>
</evidence>
<evidence type="ECO:0000256" key="2">
    <source>
        <dbReference type="ARBA" id="ARBA00007727"/>
    </source>
</evidence>
<evidence type="ECO:0000256" key="7">
    <source>
        <dbReference type="SAM" id="Phobius"/>
    </source>
</evidence>
<feature type="transmembrane region" description="Helical" evidence="7">
    <location>
        <begin position="39"/>
        <end position="60"/>
    </location>
</feature>
<dbReference type="InterPro" id="IPR026057">
    <property type="entry name" value="TBL_C"/>
</dbReference>
<evidence type="ECO:0000256" key="5">
    <source>
        <dbReference type="ARBA" id="ARBA00022989"/>
    </source>
</evidence>
<dbReference type="EMBL" id="JASCZI010120996">
    <property type="protein sequence ID" value="MED6158699.1"/>
    <property type="molecule type" value="Genomic_DNA"/>
</dbReference>
<evidence type="ECO:0008006" key="12">
    <source>
        <dbReference type="Google" id="ProtNLM"/>
    </source>
</evidence>
<dbReference type="Pfam" id="PF14416">
    <property type="entry name" value="PMR5N"/>
    <property type="match status" value="1"/>
</dbReference>
<keyword evidence="5 7" id="KW-1133">Transmembrane helix</keyword>
<dbReference type="Pfam" id="PF13839">
    <property type="entry name" value="PC-Esterase"/>
    <property type="match status" value="1"/>
</dbReference>
<dbReference type="InterPro" id="IPR029962">
    <property type="entry name" value="TBL"/>
</dbReference>
<keyword evidence="6 7" id="KW-0472">Membrane</keyword>
<dbReference type="Proteomes" id="UP001341840">
    <property type="component" value="Unassembled WGS sequence"/>
</dbReference>
<evidence type="ECO:0000259" key="9">
    <source>
        <dbReference type="Pfam" id="PF14416"/>
    </source>
</evidence>
<sequence length="451" mass="51962">MSSKNSPAHQHHQETMPIFSEAFRRVKLMRRLEPSSSSVGLAGLFLLSALVTCCFLYFNYTPFGFLPQSQSLAPVPVSSAEDNNSSVGVGEFLGENNNGCDLFEGKWVWDESYPLYDSKDCNFLDDGFRCSENGRHDFFYTKWRWQPKHCNLPRFNATMMLEKLRNKRLVFAGDSIGRNQWESLLCMLSSVVTNKESIYEVNGSPITKHKGFLVFKFRDFNCTVEYYRAPFLVLQSRPPAGAARNIRTTLKVDKLDWNSLKWRDAHVLVLNTGHWWTYGKTIRERCYFQEGMEVKMEMKVEDAYKKSMETVLNWIQDNVNPNMTQVFFRTYAPVHFRGGDWRTGGSCHLETLPELDPSMVPNDNWTQFKIANSLLSTHKNTTEFVNLKVLNVTQMTGQRKDGHSSIYYLGPNGGTAALHRQDCSHWCLPGVPDTWNELLYAMLMKHEGFFS</sequence>
<name>A0ABU6UCV8_9FABA</name>
<dbReference type="InterPro" id="IPR025846">
    <property type="entry name" value="TBL_N"/>
</dbReference>
<organism evidence="10 11">
    <name type="scientific">Stylosanthes scabra</name>
    <dbReference type="NCBI Taxonomy" id="79078"/>
    <lineage>
        <taxon>Eukaryota</taxon>
        <taxon>Viridiplantae</taxon>
        <taxon>Streptophyta</taxon>
        <taxon>Embryophyta</taxon>
        <taxon>Tracheophyta</taxon>
        <taxon>Spermatophyta</taxon>
        <taxon>Magnoliopsida</taxon>
        <taxon>eudicotyledons</taxon>
        <taxon>Gunneridae</taxon>
        <taxon>Pentapetalae</taxon>
        <taxon>rosids</taxon>
        <taxon>fabids</taxon>
        <taxon>Fabales</taxon>
        <taxon>Fabaceae</taxon>
        <taxon>Papilionoideae</taxon>
        <taxon>50 kb inversion clade</taxon>
        <taxon>dalbergioids sensu lato</taxon>
        <taxon>Dalbergieae</taxon>
        <taxon>Pterocarpus clade</taxon>
        <taxon>Stylosanthes</taxon>
    </lineage>
</organism>
<proteinExistence type="inferred from homology"/>
<dbReference type="PANTHER" id="PTHR32285">
    <property type="entry name" value="PROTEIN TRICHOME BIREFRINGENCE-LIKE 9-RELATED"/>
    <property type="match status" value="1"/>
</dbReference>
<evidence type="ECO:0000259" key="8">
    <source>
        <dbReference type="Pfam" id="PF13839"/>
    </source>
</evidence>
<feature type="domain" description="Trichome birefringence-like C-terminal" evidence="8">
    <location>
        <begin position="152"/>
        <end position="442"/>
    </location>
</feature>
<feature type="domain" description="Trichome birefringence-like N-terminal" evidence="9">
    <location>
        <begin position="99"/>
        <end position="151"/>
    </location>
</feature>
<gene>
    <name evidence="10" type="ORF">PIB30_035240</name>
</gene>
<evidence type="ECO:0000313" key="10">
    <source>
        <dbReference type="EMBL" id="MED6158699.1"/>
    </source>
</evidence>
<accession>A0ABU6UCV8</accession>
<protein>
    <recommendedName>
        <fullName evidence="12">Trichome birefringence-like N-terminal domain-containing protein</fullName>
    </recommendedName>
</protein>
<evidence type="ECO:0000256" key="4">
    <source>
        <dbReference type="ARBA" id="ARBA00022968"/>
    </source>
</evidence>
<evidence type="ECO:0000256" key="1">
    <source>
        <dbReference type="ARBA" id="ARBA00004167"/>
    </source>
</evidence>
<dbReference type="PANTHER" id="PTHR32285:SF213">
    <property type="entry name" value="PROTEIN TRICHOME BIREFRINGENCE-LIKE 11"/>
    <property type="match status" value="1"/>
</dbReference>
<keyword evidence="11" id="KW-1185">Reference proteome</keyword>
<keyword evidence="4" id="KW-0735">Signal-anchor</keyword>
<evidence type="ECO:0000313" key="11">
    <source>
        <dbReference type="Proteomes" id="UP001341840"/>
    </source>
</evidence>
<comment type="caution">
    <text evidence="10">The sequence shown here is derived from an EMBL/GenBank/DDBJ whole genome shotgun (WGS) entry which is preliminary data.</text>
</comment>
<keyword evidence="3 7" id="KW-0812">Transmembrane</keyword>
<comment type="similarity">
    <text evidence="2">Belongs to the PC-esterase family. TBL subfamily.</text>
</comment>
<reference evidence="10 11" key="1">
    <citation type="journal article" date="2023" name="Plants (Basel)">
        <title>Bridging the Gap: Combining Genomics and Transcriptomics Approaches to Understand Stylosanthes scabra, an Orphan Legume from the Brazilian Caatinga.</title>
        <authorList>
            <person name="Ferreira-Neto J.R.C."/>
            <person name="da Silva M.D."/>
            <person name="Binneck E."/>
            <person name="de Melo N.F."/>
            <person name="da Silva R.H."/>
            <person name="de Melo A.L.T.M."/>
            <person name="Pandolfi V."/>
            <person name="Bustamante F.O."/>
            <person name="Brasileiro-Vidal A.C."/>
            <person name="Benko-Iseppon A.M."/>
        </authorList>
    </citation>
    <scope>NUCLEOTIDE SEQUENCE [LARGE SCALE GENOMIC DNA]</scope>
    <source>
        <tissue evidence="10">Leaves</tissue>
    </source>
</reference>